<comment type="caution">
    <text evidence="3">The sequence shown here is derived from an EMBL/GenBank/DDBJ whole genome shotgun (WGS) entry which is preliminary data.</text>
</comment>
<feature type="compositionally biased region" description="Basic and acidic residues" evidence="1">
    <location>
        <begin position="281"/>
        <end position="290"/>
    </location>
</feature>
<dbReference type="Proteomes" id="UP001234178">
    <property type="component" value="Unassembled WGS sequence"/>
</dbReference>
<organism evidence="3 4">
    <name type="scientific">Daphnia magna</name>
    <dbReference type="NCBI Taxonomy" id="35525"/>
    <lineage>
        <taxon>Eukaryota</taxon>
        <taxon>Metazoa</taxon>
        <taxon>Ecdysozoa</taxon>
        <taxon>Arthropoda</taxon>
        <taxon>Crustacea</taxon>
        <taxon>Branchiopoda</taxon>
        <taxon>Diplostraca</taxon>
        <taxon>Cladocera</taxon>
        <taxon>Anomopoda</taxon>
        <taxon>Daphniidae</taxon>
        <taxon>Daphnia</taxon>
    </lineage>
</organism>
<evidence type="ECO:0000313" key="3">
    <source>
        <dbReference type="EMBL" id="KAK4037244.1"/>
    </source>
</evidence>
<dbReference type="PANTHER" id="PTHR22929">
    <property type="entry name" value="RNA POLYMERASE III TRANSCRIPTION INITIATION FACTOR B"/>
    <property type="match status" value="1"/>
</dbReference>
<evidence type="ECO:0000256" key="1">
    <source>
        <dbReference type="SAM" id="MobiDB-lite"/>
    </source>
</evidence>
<sequence length="557" mass="63535">MNNVEATPLPTKTVTEKRKKGQKIRNEKTPLETKKAIMRQKFAKGEVEWSKLTMFDLIYYNPDDGERLSNATEKLQMRLKPYEVEALSLENQAEREESTGNAILDERLAEEEEMSQNENNPQTEINYEDKQPDEADEDKQIGDVEKVEEEEEEDAMPVPQIIDTSETKQNKNQLKRMLGTNFSLMVKLFPGIDRIDLKRKFKSEEKTNPSLVDKIIATQIPFDISQFIHVEYDKKRSQDEEERDTLKNSHTQEPVNDDECHSDEVLGKHLESPTKKIPSKNSKEEVEPHSKKGKKLRVAESESPVESRKPAGFRIEKLKGTKTASRCDSDGDCPTRQIGLEQGGLTVVENPGSSNQTPSFLVPPALAEGLKLIQPLLKPNLAVMEGTFHGKVRKKRLNQLQCGKFCPTIGLLVLFPGGAFSRRQSVAVTNRQFFIFNAFNSQSRFQFYASDTSGHFHPVFAASEDNFEWPTSSNSFSPRRIKNTKSFVLHKLHHFYVSSTSQWCIINGRDYDKFSRQAWRYSSPEHTVSHHVWVGDLKAENVSVGSLLEDHCPRVGY</sequence>
<dbReference type="InterPro" id="IPR039467">
    <property type="entry name" value="TFIIIB_B''_Myb"/>
</dbReference>
<proteinExistence type="predicted"/>
<feature type="compositionally biased region" description="Polar residues" evidence="1">
    <location>
        <begin position="116"/>
        <end position="125"/>
    </location>
</feature>
<dbReference type="PANTHER" id="PTHR22929:SF0">
    <property type="entry name" value="TRANSCRIPTION FACTOR TFIIIB COMPONENT B'' HOMOLOG"/>
    <property type="match status" value="1"/>
</dbReference>
<accession>A0ABR0B6E4</accession>
<feature type="compositionally biased region" description="Polar residues" evidence="1">
    <location>
        <begin position="1"/>
        <end position="13"/>
    </location>
</feature>
<evidence type="ECO:0000313" key="4">
    <source>
        <dbReference type="Proteomes" id="UP001234178"/>
    </source>
</evidence>
<reference evidence="3 4" key="1">
    <citation type="journal article" date="2023" name="Nucleic Acids Res.">
        <title>The hologenome of Daphnia magna reveals possible DNA methylation and microbiome-mediated evolution of the host genome.</title>
        <authorList>
            <person name="Chaturvedi A."/>
            <person name="Li X."/>
            <person name="Dhandapani V."/>
            <person name="Marshall H."/>
            <person name="Kissane S."/>
            <person name="Cuenca-Cambronero M."/>
            <person name="Asole G."/>
            <person name="Calvet F."/>
            <person name="Ruiz-Romero M."/>
            <person name="Marangio P."/>
            <person name="Guigo R."/>
            <person name="Rago D."/>
            <person name="Mirbahai L."/>
            <person name="Eastwood N."/>
            <person name="Colbourne J.K."/>
            <person name="Zhou J."/>
            <person name="Mallon E."/>
            <person name="Orsini L."/>
        </authorList>
    </citation>
    <scope>NUCLEOTIDE SEQUENCE [LARGE SCALE GENOMIC DNA]</scope>
    <source>
        <strain evidence="3">LRV0_1</strain>
    </source>
</reference>
<feature type="compositionally biased region" description="Basic and acidic residues" evidence="1">
    <location>
        <begin position="258"/>
        <end position="274"/>
    </location>
</feature>
<feature type="region of interest" description="Disordered" evidence="1">
    <location>
        <begin position="235"/>
        <end position="308"/>
    </location>
</feature>
<dbReference type="EMBL" id="JAOYFB010000040">
    <property type="protein sequence ID" value="KAK4037244.1"/>
    <property type="molecule type" value="Genomic_DNA"/>
</dbReference>
<gene>
    <name evidence="3" type="ORF">OUZ56_029281</name>
</gene>
<name>A0ABR0B6E4_9CRUS</name>
<feature type="domain" description="Transcription factor TFIIIB component B'' Myb" evidence="2">
    <location>
        <begin position="176"/>
        <end position="235"/>
    </location>
</feature>
<keyword evidence="4" id="KW-1185">Reference proteome</keyword>
<evidence type="ECO:0000259" key="2">
    <source>
        <dbReference type="Pfam" id="PF15963"/>
    </source>
</evidence>
<protein>
    <recommendedName>
        <fullName evidence="2">Transcription factor TFIIIB component B'' Myb domain-containing protein</fullName>
    </recommendedName>
</protein>
<dbReference type="Pfam" id="PF15963">
    <property type="entry name" value="Myb_DNA-bind_7"/>
    <property type="match status" value="1"/>
</dbReference>
<feature type="region of interest" description="Disordered" evidence="1">
    <location>
        <begin position="1"/>
        <end position="30"/>
    </location>
</feature>
<feature type="region of interest" description="Disordered" evidence="1">
    <location>
        <begin position="110"/>
        <end position="139"/>
    </location>
</feature>
<feature type="compositionally biased region" description="Basic and acidic residues" evidence="1">
    <location>
        <begin position="127"/>
        <end position="139"/>
    </location>
</feature>
<feature type="compositionally biased region" description="Basic and acidic residues" evidence="1">
    <location>
        <begin position="297"/>
        <end position="308"/>
    </location>
</feature>